<feature type="domain" description="Competence protein CoiA nuclease-like" evidence="1">
    <location>
        <begin position="58"/>
        <end position="195"/>
    </location>
</feature>
<dbReference type="AlphaFoldDB" id="A0AB34AFG2"/>
<dbReference type="EMBL" id="BKAW01000003">
    <property type="protein sequence ID" value="GEQ02075.1"/>
    <property type="molecule type" value="Genomic_DNA"/>
</dbReference>
<accession>A0AB34AFG2</accession>
<proteinExistence type="predicted"/>
<dbReference type="Proteomes" id="UP000321839">
    <property type="component" value="Unassembled WGS sequence"/>
</dbReference>
<comment type="caution">
    <text evidence="3">The sequence shown here is derived from an EMBL/GenBank/DDBJ whole genome shotgun (WGS) entry which is preliminary data.</text>
</comment>
<keyword evidence="4" id="KW-1185">Reference proteome</keyword>
<evidence type="ECO:0008006" key="5">
    <source>
        <dbReference type="Google" id="ProtNLM"/>
    </source>
</evidence>
<evidence type="ECO:0000313" key="3">
    <source>
        <dbReference type="EMBL" id="GEQ02075.1"/>
    </source>
</evidence>
<dbReference type="InterPro" id="IPR057253">
    <property type="entry name" value="CoiA-like_N"/>
</dbReference>
<dbReference type="Pfam" id="PF06054">
    <property type="entry name" value="CoiA_nuc"/>
    <property type="match status" value="1"/>
</dbReference>
<dbReference type="RefSeq" id="WP_103161406.1">
    <property type="nucleotide sequence ID" value="NZ_BKAW01000003.1"/>
</dbReference>
<sequence length="230" mass="27332">MLYANNNRNQAVWAKDAIKNKHYRCPFCKCKVILKKGTYNTPHFAHIRNDRSYCHKNESQEHFNLKYHIARELKGLNHKVNIEPYVPQSYQYPDLIIDDEIVLEIQFSKVTTACISKRSKTLQNAGYKVYWITKKVKYNKSNSVLYLSKYERNFINIHNRLLLSWDTTHKMLFGYKVINFLGGQQFIAKRHCMTFAQLINQIQIERVYTCANTALKIIQNCYKHLFEKLP</sequence>
<dbReference type="InterPro" id="IPR010330">
    <property type="entry name" value="CoiA_nuc"/>
</dbReference>
<evidence type="ECO:0000313" key="4">
    <source>
        <dbReference type="Proteomes" id="UP000321839"/>
    </source>
</evidence>
<protein>
    <recommendedName>
        <fullName evidence="5">Competence protein</fullName>
    </recommendedName>
</protein>
<name>A0AB34AFG2_STAUR</name>
<dbReference type="Pfam" id="PF25164">
    <property type="entry name" value="CoiA_N"/>
    <property type="match status" value="1"/>
</dbReference>
<evidence type="ECO:0000259" key="1">
    <source>
        <dbReference type="Pfam" id="PF06054"/>
    </source>
</evidence>
<evidence type="ECO:0000259" key="2">
    <source>
        <dbReference type="Pfam" id="PF25164"/>
    </source>
</evidence>
<gene>
    <name evidence="3" type="ORF">SCO02_05160</name>
</gene>
<organism evidence="3 4">
    <name type="scientific">Staphylococcus ureilyticus</name>
    <name type="common">Staphylococcus cohnii subsp. urealyticus</name>
    <dbReference type="NCBI Taxonomy" id="94138"/>
    <lineage>
        <taxon>Bacteria</taxon>
        <taxon>Bacillati</taxon>
        <taxon>Bacillota</taxon>
        <taxon>Bacilli</taxon>
        <taxon>Bacillales</taxon>
        <taxon>Staphylococcaceae</taxon>
        <taxon>Staphylococcus</taxon>
        <taxon>Staphylococcus cohnii species complex</taxon>
    </lineage>
</organism>
<feature type="domain" description="Competence protein CoiA-like N-terminal" evidence="2">
    <location>
        <begin position="17"/>
        <end position="50"/>
    </location>
</feature>
<reference evidence="3 4" key="1">
    <citation type="submission" date="2019-07" db="EMBL/GenBank/DDBJ databases">
        <title>Whole genome shotgun sequence of Staphylococcus cohnii subsp. urealyticus NBRC 109766.</title>
        <authorList>
            <person name="Hosoyama A."/>
            <person name="Uohara A."/>
            <person name="Ohji S."/>
            <person name="Ichikawa N."/>
        </authorList>
    </citation>
    <scope>NUCLEOTIDE SEQUENCE [LARGE SCALE GENOMIC DNA]</scope>
    <source>
        <strain evidence="3 4">NBRC 109766</strain>
    </source>
</reference>